<dbReference type="AlphaFoldDB" id="A2DCZ2"/>
<dbReference type="Proteomes" id="UP000001542">
    <property type="component" value="Unassembled WGS sequence"/>
</dbReference>
<accession>A2DCZ2</accession>
<protein>
    <recommendedName>
        <fullName evidence="3">C2 domain-containing protein</fullName>
    </recommendedName>
</protein>
<dbReference type="RefSeq" id="XP_001582752.1">
    <property type="nucleotide sequence ID" value="XM_001582702.1"/>
</dbReference>
<keyword evidence="2" id="KW-1185">Reference proteome</keyword>
<dbReference type="VEuPathDB" id="TrichDB:TVAG_237920"/>
<proteinExistence type="predicted"/>
<dbReference type="InterPro" id="IPR035892">
    <property type="entry name" value="C2_domain_sf"/>
</dbReference>
<gene>
    <name evidence="1" type="ORF">TVAG_237920</name>
</gene>
<dbReference type="SMR" id="A2DCZ2"/>
<sequence length="143" mass="15736">MFQSWILDIIIMDGSANDLGPRVNGGLWLIVNADGIPRPFSTTEVPSSNHPVWNFPARMILQFNDVSRSYLYITLCTHGFNGTSVEVLGRSRIGLRALPVGSPKIFEFPIMHPSNSAQIVLNCRVKATLSSITASYARPPNAH</sequence>
<dbReference type="SUPFAM" id="SSF49562">
    <property type="entry name" value="C2 domain (Calcium/lipid-binding domain, CaLB)"/>
    <property type="match status" value="1"/>
</dbReference>
<organism evidence="1 2">
    <name type="scientific">Trichomonas vaginalis (strain ATCC PRA-98 / G3)</name>
    <dbReference type="NCBI Taxonomy" id="412133"/>
    <lineage>
        <taxon>Eukaryota</taxon>
        <taxon>Metamonada</taxon>
        <taxon>Parabasalia</taxon>
        <taxon>Trichomonadida</taxon>
        <taxon>Trichomonadidae</taxon>
        <taxon>Trichomonas</taxon>
    </lineage>
</organism>
<evidence type="ECO:0000313" key="1">
    <source>
        <dbReference type="EMBL" id="EAY21766.1"/>
    </source>
</evidence>
<dbReference type="EMBL" id="DS113188">
    <property type="protein sequence ID" value="EAY21766.1"/>
    <property type="molecule type" value="Genomic_DNA"/>
</dbReference>
<dbReference type="VEuPathDB" id="TrichDB:TVAGG3_0606270"/>
<dbReference type="InParanoid" id="A2DCZ2"/>
<dbReference type="KEGG" id="tva:5467318"/>
<evidence type="ECO:0000313" key="2">
    <source>
        <dbReference type="Proteomes" id="UP000001542"/>
    </source>
</evidence>
<reference evidence="1" key="2">
    <citation type="journal article" date="2007" name="Science">
        <title>Draft genome sequence of the sexually transmitted pathogen Trichomonas vaginalis.</title>
        <authorList>
            <person name="Carlton J.M."/>
            <person name="Hirt R.P."/>
            <person name="Silva J.C."/>
            <person name="Delcher A.L."/>
            <person name="Schatz M."/>
            <person name="Zhao Q."/>
            <person name="Wortman J.R."/>
            <person name="Bidwell S.L."/>
            <person name="Alsmark U.C.M."/>
            <person name="Besteiro S."/>
            <person name="Sicheritz-Ponten T."/>
            <person name="Noel C.J."/>
            <person name="Dacks J.B."/>
            <person name="Foster P.G."/>
            <person name="Simillion C."/>
            <person name="Van de Peer Y."/>
            <person name="Miranda-Saavedra D."/>
            <person name="Barton G.J."/>
            <person name="Westrop G.D."/>
            <person name="Mueller S."/>
            <person name="Dessi D."/>
            <person name="Fiori P.L."/>
            <person name="Ren Q."/>
            <person name="Paulsen I."/>
            <person name="Zhang H."/>
            <person name="Bastida-Corcuera F.D."/>
            <person name="Simoes-Barbosa A."/>
            <person name="Brown M.T."/>
            <person name="Hayes R.D."/>
            <person name="Mukherjee M."/>
            <person name="Okumura C.Y."/>
            <person name="Schneider R."/>
            <person name="Smith A.J."/>
            <person name="Vanacova S."/>
            <person name="Villalvazo M."/>
            <person name="Haas B.J."/>
            <person name="Pertea M."/>
            <person name="Feldblyum T.V."/>
            <person name="Utterback T.R."/>
            <person name="Shu C.L."/>
            <person name="Osoegawa K."/>
            <person name="de Jong P.J."/>
            <person name="Hrdy I."/>
            <person name="Horvathova L."/>
            <person name="Zubacova Z."/>
            <person name="Dolezal P."/>
            <person name="Malik S.B."/>
            <person name="Logsdon J.M. Jr."/>
            <person name="Henze K."/>
            <person name="Gupta A."/>
            <person name="Wang C.C."/>
            <person name="Dunne R.L."/>
            <person name="Upcroft J.A."/>
            <person name="Upcroft P."/>
            <person name="White O."/>
            <person name="Salzberg S.L."/>
            <person name="Tang P."/>
            <person name="Chiu C.-H."/>
            <person name="Lee Y.-S."/>
            <person name="Embley T.M."/>
            <person name="Coombs G.H."/>
            <person name="Mottram J.C."/>
            <person name="Tachezy J."/>
            <person name="Fraser-Liggett C.M."/>
            <person name="Johnson P.J."/>
        </authorList>
    </citation>
    <scope>NUCLEOTIDE SEQUENCE [LARGE SCALE GENOMIC DNA]</scope>
    <source>
        <strain evidence="1">G3</strain>
    </source>
</reference>
<reference evidence="1" key="1">
    <citation type="submission" date="2006-10" db="EMBL/GenBank/DDBJ databases">
        <authorList>
            <person name="Amadeo P."/>
            <person name="Zhao Q."/>
            <person name="Wortman J."/>
            <person name="Fraser-Liggett C."/>
            <person name="Carlton J."/>
        </authorList>
    </citation>
    <scope>NUCLEOTIDE SEQUENCE</scope>
    <source>
        <strain evidence="1">G3</strain>
    </source>
</reference>
<name>A2DCZ2_TRIV3</name>
<evidence type="ECO:0008006" key="3">
    <source>
        <dbReference type="Google" id="ProtNLM"/>
    </source>
</evidence>